<dbReference type="OrthoDB" id="4296878at2"/>
<keyword evidence="2" id="KW-1185">Reference proteome</keyword>
<accession>A0A4R5B6D0</accession>
<dbReference type="Proteomes" id="UP000294513">
    <property type="component" value="Unassembled WGS sequence"/>
</dbReference>
<dbReference type="AlphaFoldDB" id="A0A4R5B6D0"/>
<comment type="caution">
    <text evidence="1">The sequence shown here is derived from an EMBL/GenBank/DDBJ whole genome shotgun (WGS) entry which is preliminary data.</text>
</comment>
<dbReference type="RefSeq" id="WP_131897531.1">
    <property type="nucleotide sequence ID" value="NZ_SMKU01000150.1"/>
</dbReference>
<name>A0A4R5B6D0_9ACTN</name>
<organism evidence="1 2">
    <name type="scientific">Actinomadura rubrisoli</name>
    <dbReference type="NCBI Taxonomy" id="2530368"/>
    <lineage>
        <taxon>Bacteria</taxon>
        <taxon>Bacillati</taxon>
        <taxon>Actinomycetota</taxon>
        <taxon>Actinomycetes</taxon>
        <taxon>Streptosporangiales</taxon>
        <taxon>Thermomonosporaceae</taxon>
        <taxon>Actinomadura</taxon>
    </lineage>
</organism>
<reference evidence="1 2" key="1">
    <citation type="submission" date="2019-03" db="EMBL/GenBank/DDBJ databases">
        <title>Draft genome sequences of novel Actinobacteria.</title>
        <authorList>
            <person name="Sahin N."/>
            <person name="Ay H."/>
            <person name="Saygin H."/>
        </authorList>
    </citation>
    <scope>NUCLEOTIDE SEQUENCE [LARGE SCALE GENOMIC DNA]</scope>
    <source>
        <strain evidence="1 2">H3C3</strain>
    </source>
</reference>
<evidence type="ECO:0000313" key="1">
    <source>
        <dbReference type="EMBL" id="TDD80583.1"/>
    </source>
</evidence>
<gene>
    <name evidence="1" type="ORF">E1298_25570</name>
</gene>
<sequence length="128" mass="14102">MRAFIVIESLTDADVLERLPGTLDRRYPFTLNDGPVELAELDVADEDALAFARILAENLLPTRYYGHLVGGDSMIVAFPHVIALVDRRDAESVARAQQVGALFDIPAVQLQVARMFEVDHPDLDTPSA</sequence>
<protein>
    <submittedName>
        <fullName evidence="1">Uncharacterized protein</fullName>
    </submittedName>
</protein>
<dbReference type="EMBL" id="SMKU01000150">
    <property type="protein sequence ID" value="TDD80583.1"/>
    <property type="molecule type" value="Genomic_DNA"/>
</dbReference>
<proteinExistence type="predicted"/>
<evidence type="ECO:0000313" key="2">
    <source>
        <dbReference type="Proteomes" id="UP000294513"/>
    </source>
</evidence>